<comment type="subcellular location">
    <subcellularLocation>
        <location evidence="1">Mitochondrion inner membrane</location>
        <topology evidence="1">Multi-pass membrane protein</topology>
    </subcellularLocation>
    <subcellularLocation>
        <location evidence="2">Nucleus</location>
        <location evidence="2">Nucleolus</location>
    </subcellularLocation>
</comment>
<evidence type="ECO:0000256" key="9">
    <source>
        <dbReference type="ARBA" id="ARBA00022737"/>
    </source>
</evidence>
<dbReference type="PANTHER" id="PTHR47126">
    <property type="entry name" value="5'-ADENYLYLSULFATE REDUCTASE-LIKE 7"/>
    <property type="match status" value="1"/>
</dbReference>
<evidence type="ECO:0000256" key="4">
    <source>
        <dbReference type="ARBA" id="ARBA00007337"/>
    </source>
</evidence>
<keyword evidence="5" id="KW-0813">Transport</keyword>
<gene>
    <name evidence="21" type="ORF">SASPL_155402</name>
</gene>
<evidence type="ECO:0000256" key="14">
    <source>
        <dbReference type="ARBA" id="ARBA00023136"/>
    </source>
</evidence>
<organism evidence="21">
    <name type="scientific">Salvia splendens</name>
    <name type="common">Scarlet sage</name>
    <dbReference type="NCBI Taxonomy" id="180675"/>
    <lineage>
        <taxon>Eukaryota</taxon>
        <taxon>Viridiplantae</taxon>
        <taxon>Streptophyta</taxon>
        <taxon>Embryophyta</taxon>
        <taxon>Tracheophyta</taxon>
        <taxon>Spermatophyta</taxon>
        <taxon>Magnoliopsida</taxon>
        <taxon>eudicotyledons</taxon>
        <taxon>Gunneridae</taxon>
        <taxon>Pentapetalae</taxon>
        <taxon>asterids</taxon>
        <taxon>lamiids</taxon>
        <taxon>Lamiales</taxon>
        <taxon>Lamiaceae</taxon>
        <taxon>Nepetoideae</taxon>
        <taxon>Mentheae</taxon>
        <taxon>Salviinae</taxon>
        <taxon>Salvia</taxon>
        <taxon>Salvia subgen. Calosphace</taxon>
        <taxon>core Calosphace</taxon>
    </lineage>
</organism>
<evidence type="ECO:0000256" key="2">
    <source>
        <dbReference type="ARBA" id="ARBA00004604"/>
    </source>
</evidence>
<evidence type="ECO:0000256" key="7">
    <source>
        <dbReference type="ARBA" id="ARBA00022692"/>
    </source>
</evidence>
<dbReference type="InterPro" id="IPR044794">
    <property type="entry name" value="APRL5/7"/>
</dbReference>
<evidence type="ECO:0000256" key="17">
    <source>
        <dbReference type="ARBA" id="ARBA00023274"/>
    </source>
</evidence>
<dbReference type="PANTHER" id="PTHR47126:SF3">
    <property type="entry name" value="5'-ADENYLYLSULFATE REDUCTASE-LIKE 5"/>
    <property type="match status" value="1"/>
</dbReference>
<keyword evidence="16" id="KW-0539">Nucleus</keyword>
<dbReference type="GO" id="GO:0042254">
    <property type="term" value="P:ribosome biogenesis"/>
    <property type="evidence" value="ECO:0007669"/>
    <property type="project" value="InterPro"/>
</dbReference>
<dbReference type="Pfam" id="PF00153">
    <property type="entry name" value="Mito_carr"/>
    <property type="match status" value="3"/>
</dbReference>
<reference evidence="21" key="1">
    <citation type="submission" date="2018-01" db="EMBL/GenBank/DDBJ databases">
        <authorList>
            <person name="Mao J.F."/>
        </authorList>
    </citation>
    <scope>NUCLEOTIDE SEQUENCE</scope>
    <source>
        <strain evidence="21">Huo1</strain>
        <tissue evidence="21">Leaf</tissue>
    </source>
</reference>
<dbReference type="SUPFAM" id="SSF55315">
    <property type="entry name" value="L30e-like"/>
    <property type="match status" value="1"/>
</dbReference>
<dbReference type="SUPFAM" id="SSF103506">
    <property type="entry name" value="Mitochondrial carrier"/>
    <property type="match status" value="1"/>
</dbReference>
<dbReference type="InterPro" id="IPR013766">
    <property type="entry name" value="Thioredoxin_domain"/>
</dbReference>
<dbReference type="InterPro" id="IPR004038">
    <property type="entry name" value="Ribosomal_eL8/eL30/eS12/Gad45"/>
</dbReference>
<feature type="domain" description="Ribosomal protein eL8/eL30/eS12/Gadd45" evidence="20">
    <location>
        <begin position="610"/>
        <end position="700"/>
    </location>
</feature>
<evidence type="ECO:0000256" key="13">
    <source>
        <dbReference type="ARBA" id="ARBA00023128"/>
    </source>
</evidence>
<evidence type="ECO:0000256" key="16">
    <source>
        <dbReference type="ARBA" id="ARBA00023242"/>
    </source>
</evidence>
<evidence type="ECO:0000256" key="1">
    <source>
        <dbReference type="ARBA" id="ARBA00004448"/>
    </source>
</evidence>
<evidence type="ECO:0000313" key="21">
    <source>
        <dbReference type="EMBL" id="KAG6386499.1"/>
    </source>
</evidence>
<dbReference type="SUPFAM" id="SSF52833">
    <property type="entry name" value="Thioredoxin-like"/>
    <property type="match status" value="1"/>
</dbReference>
<dbReference type="FunFam" id="1.50.40.10:FF:000009">
    <property type="entry name" value="Mitochondrial 2-oxoglutarate/malate carrier protein"/>
    <property type="match status" value="1"/>
</dbReference>
<dbReference type="FunFam" id="3.30.1330.30:FF:000002">
    <property type="entry name" value="NHP2-like protein 1 homolog"/>
    <property type="match status" value="1"/>
</dbReference>
<dbReference type="InterPro" id="IPR036249">
    <property type="entry name" value="Thioredoxin-like_sf"/>
</dbReference>
<comment type="similarity">
    <text evidence="4">Belongs to the eukaryotic ribosomal protein eL8 family.</text>
</comment>
<reference evidence="21" key="2">
    <citation type="submission" date="2020-08" db="EMBL/GenBank/DDBJ databases">
        <title>Plant Genome Project.</title>
        <authorList>
            <person name="Zhang R.-G."/>
        </authorList>
    </citation>
    <scope>NUCLEOTIDE SEQUENCE</scope>
    <source>
        <strain evidence="21">Huo1</strain>
        <tissue evidence="21">Leaf</tissue>
    </source>
</reference>
<accession>A0A8X8W230</accession>
<evidence type="ECO:0008006" key="23">
    <source>
        <dbReference type="Google" id="ProtNLM"/>
    </source>
</evidence>
<dbReference type="Pfam" id="PF01248">
    <property type="entry name" value="Ribosomal_L7Ae"/>
    <property type="match status" value="1"/>
</dbReference>
<feature type="repeat" description="Solcar" evidence="18">
    <location>
        <begin position="117"/>
        <end position="208"/>
    </location>
</feature>
<dbReference type="GO" id="GO:0003723">
    <property type="term" value="F:RNA binding"/>
    <property type="evidence" value="ECO:0007669"/>
    <property type="project" value="UniProtKB-KW"/>
</dbReference>
<keyword evidence="22" id="KW-1185">Reference proteome</keyword>
<dbReference type="InterPro" id="IPR018108">
    <property type="entry name" value="MCP_transmembrane"/>
</dbReference>
<keyword evidence="9" id="KW-0677">Repeat</keyword>
<dbReference type="GO" id="GO:0005743">
    <property type="term" value="C:mitochondrial inner membrane"/>
    <property type="evidence" value="ECO:0007669"/>
    <property type="project" value="UniProtKB-SubCell"/>
</dbReference>
<comment type="caution">
    <text evidence="21">The sequence shown here is derived from an EMBL/GenBank/DDBJ whole genome shotgun (WGS) entry which is preliminary data.</text>
</comment>
<dbReference type="PRINTS" id="PR00883">
    <property type="entry name" value="NUCLEARHMG"/>
</dbReference>
<dbReference type="GO" id="GO:0006397">
    <property type="term" value="P:mRNA processing"/>
    <property type="evidence" value="ECO:0007669"/>
    <property type="project" value="UniProtKB-KW"/>
</dbReference>
<proteinExistence type="inferred from homology"/>
<evidence type="ECO:0000256" key="18">
    <source>
        <dbReference type="PROSITE-ProRule" id="PRU00282"/>
    </source>
</evidence>
<feature type="repeat" description="Solcar" evidence="18">
    <location>
        <begin position="12"/>
        <end position="107"/>
    </location>
</feature>
<dbReference type="CDD" id="cd21104">
    <property type="entry name" value="SNU13"/>
    <property type="match status" value="1"/>
</dbReference>
<evidence type="ECO:0000259" key="20">
    <source>
        <dbReference type="Pfam" id="PF01248"/>
    </source>
</evidence>
<dbReference type="GO" id="GO:0005730">
    <property type="term" value="C:nucleolus"/>
    <property type="evidence" value="ECO:0007669"/>
    <property type="project" value="UniProtKB-SubCell"/>
</dbReference>
<name>A0A8X8W230_SALSN</name>
<keyword evidence="17" id="KW-0687">Ribonucleoprotein</keyword>
<dbReference type="Pfam" id="PF00085">
    <property type="entry name" value="Thioredoxin"/>
    <property type="match status" value="1"/>
</dbReference>
<protein>
    <recommendedName>
        <fullName evidence="23">Ribonucloprotein</fullName>
    </recommendedName>
</protein>
<keyword evidence="12" id="KW-1133">Transmembrane helix</keyword>
<dbReference type="Gene3D" id="3.30.1330.30">
    <property type="match status" value="1"/>
</dbReference>
<evidence type="ECO:0000256" key="5">
    <source>
        <dbReference type="ARBA" id="ARBA00022448"/>
    </source>
</evidence>
<keyword evidence="6" id="KW-0507">mRNA processing</keyword>
<sequence length="717" mass="78527">MAVEKPKSAGVWPTVKPFVNGGASGMLATCVIQPIDMIKLKDKLIRSNDQFVFVRIQLGQGSAGEVTRNMLKNDGIGAFYKGLSAGLLRQATYTTARLGSFRILTNKAIEANDGKPLPLYQKALCGLTAGAIGACFGSPADLALIRMQADATLPVVQRRNYTNAFHALYRIVADEGVLALWKGAGPTVVRAMALNMGMLASYDQSVEFCKDNLGLGEAATVVGASSVSGFFAAACSLPFDYVKTQIQKMQPDALGKYPYTGALDCAMKTLKAGGPFKFYTGFPVYCVRIAPHVMVNVTKQAVKNDLDILEPNPENREEGWAVTQAMNAIENNLDSKPFLHDLNSQCPFTDPFTSSPIQVNGEALDKAIASIRKNDYMAVLFYAPWCPFSSIFKPRFSILSSMYPQIKHVMIEQSSAMPRYGIHSVPSLLIVNQTTWIRHHGSKDLQSLMSFYKITTGLDQVVDIAEEMHRHEEAFQVWDGASLKGTLLSEPYLVLSLVFVLSRAFLYFFPEIVSDLSALWVACIPHLNLGILGESRQLLSHALQLIDVRRILSKLKICKTRNFHERARNARVWASSLASVSLGETSSSSRTAEAVNPKAYPLADSQLSMTILDLVQQAANYKQLKKGANEATKTLNRGISEFVVMAADTEPLEILLHLPLLAEDKNVPYVFVPSKQALGRACGVTRPVIACSVTSNEGSQLKSQIQQLKDAIEKLLI</sequence>
<evidence type="ECO:0000313" key="22">
    <source>
        <dbReference type="Proteomes" id="UP000298416"/>
    </source>
</evidence>
<keyword evidence="8" id="KW-0747">Spliceosome</keyword>
<keyword evidence="7 18" id="KW-0812">Transmembrane</keyword>
<keyword evidence="11" id="KW-0694">RNA-binding</keyword>
<evidence type="ECO:0000256" key="8">
    <source>
        <dbReference type="ARBA" id="ARBA00022728"/>
    </source>
</evidence>
<dbReference type="GO" id="GO:0008380">
    <property type="term" value="P:RNA splicing"/>
    <property type="evidence" value="ECO:0007669"/>
    <property type="project" value="UniProtKB-KW"/>
</dbReference>
<dbReference type="Gene3D" id="3.40.30.10">
    <property type="entry name" value="Glutaredoxin"/>
    <property type="match status" value="1"/>
</dbReference>
<evidence type="ECO:0000256" key="3">
    <source>
        <dbReference type="ARBA" id="ARBA00006375"/>
    </source>
</evidence>
<dbReference type="AlphaFoldDB" id="A0A8X8W230"/>
<dbReference type="InterPro" id="IPR018492">
    <property type="entry name" value="Ribosomal_eL8/Nhp2"/>
</dbReference>
<evidence type="ECO:0000256" key="11">
    <source>
        <dbReference type="ARBA" id="ARBA00022884"/>
    </source>
</evidence>
<keyword evidence="10" id="KW-0999">Mitochondrion inner membrane</keyword>
<feature type="repeat" description="Solcar" evidence="18">
    <location>
        <begin position="216"/>
        <end position="306"/>
    </location>
</feature>
<dbReference type="InterPro" id="IPR004037">
    <property type="entry name" value="Ribosomal_eL8-like_CS"/>
</dbReference>
<evidence type="ECO:0000259" key="19">
    <source>
        <dbReference type="Pfam" id="PF00085"/>
    </source>
</evidence>
<dbReference type="GO" id="GO:0005681">
    <property type="term" value="C:spliceosomal complex"/>
    <property type="evidence" value="ECO:0007669"/>
    <property type="project" value="UniProtKB-KW"/>
</dbReference>
<dbReference type="Proteomes" id="UP000298416">
    <property type="component" value="Unassembled WGS sequence"/>
</dbReference>
<keyword evidence="14 18" id="KW-0472">Membrane</keyword>
<keyword evidence="15" id="KW-0508">mRNA splicing</keyword>
<dbReference type="Gene3D" id="1.50.40.10">
    <property type="entry name" value="Mitochondrial carrier domain"/>
    <property type="match status" value="1"/>
</dbReference>
<evidence type="ECO:0000256" key="12">
    <source>
        <dbReference type="ARBA" id="ARBA00022989"/>
    </source>
</evidence>
<evidence type="ECO:0000256" key="15">
    <source>
        <dbReference type="ARBA" id="ARBA00023187"/>
    </source>
</evidence>
<dbReference type="InterPro" id="IPR023395">
    <property type="entry name" value="MCP_dom_sf"/>
</dbReference>
<dbReference type="PRINTS" id="PR00881">
    <property type="entry name" value="L7ARS6FAMILY"/>
</dbReference>
<feature type="domain" description="Thioredoxin" evidence="19">
    <location>
        <begin position="358"/>
        <end position="451"/>
    </location>
</feature>
<keyword evidence="13" id="KW-0496">Mitochondrion</keyword>
<evidence type="ECO:0000256" key="6">
    <source>
        <dbReference type="ARBA" id="ARBA00022664"/>
    </source>
</evidence>
<evidence type="ECO:0000256" key="10">
    <source>
        <dbReference type="ARBA" id="ARBA00022792"/>
    </source>
</evidence>
<dbReference type="InterPro" id="IPR002415">
    <property type="entry name" value="H/ACA_rnp_Nhp2-like"/>
</dbReference>
<dbReference type="PROSITE" id="PS50920">
    <property type="entry name" value="SOLCAR"/>
    <property type="match status" value="3"/>
</dbReference>
<comment type="similarity">
    <text evidence="3">Belongs to the mitochondrial carrier (TC 2.A.29) family.</text>
</comment>
<dbReference type="InterPro" id="IPR029064">
    <property type="entry name" value="Ribosomal_eL30-like_sf"/>
</dbReference>
<dbReference type="PROSITE" id="PS01082">
    <property type="entry name" value="RIBOSOMAL_L7AE"/>
    <property type="match status" value="1"/>
</dbReference>
<dbReference type="EMBL" id="PNBA02000022">
    <property type="protein sequence ID" value="KAG6386499.1"/>
    <property type="molecule type" value="Genomic_DNA"/>
</dbReference>